<evidence type="ECO:0000256" key="1">
    <source>
        <dbReference type="SAM" id="MobiDB-lite"/>
    </source>
</evidence>
<dbReference type="Proteomes" id="UP001055439">
    <property type="component" value="Chromosome 1"/>
</dbReference>
<reference evidence="2" key="1">
    <citation type="submission" date="2022-05" db="EMBL/GenBank/DDBJ databases">
        <title>The Musa troglodytarum L. genome provides insights into the mechanism of non-climacteric behaviour and enrichment of carotenoids.</title>
        <authorList>
            <person name="Wang J."/>
        </authorList>
    </citation>
    <scope>NUCLEOTIDE SEQUENCE</scope>
    <source>
        <tissue evidence="2">Leaf</tissue>
    </source>
</reference>
<feature type="compositionally biased region" description="Basic and acidic residues" evidence="1">
    <location>
        <begin position="9"/>
        <end position="20"/>
    </location>
</feature>
<organism evidence="2 3">
    <name type="scientific">Musa troglodytarum</name>
    <name type="common">fe'i banana</name>
    <dbReference type="NCBI Taxonomy" id="320322"/>
    <lineage>
        <taxon>Eukaryota</taxon>
        <taxon>Viridiplantae</taxon>
        <taxon>Streptophyta</taxon>
        <taxon>Embryophyta</taxon>
        <taxon>Tracheophyta</taxon>
        <taxon>Spermatophyta</taxon>
        <taxon>Magnoliopsida</taxon>
        <taxon>Liliopsida</taxon>
        <taxon>Zingiberales</taxon>
        <taxon>Musaceae</taxon>
        <taxon>Musa</taxon>
    </lineage>
</organism>
<name>A0A9E7JAW7_9LILI</name>
<feature type="compositionally biased region" description="Low complexity" evidence="1">
    <location>
        <begin position="25"/>
        <end position="37"/>
    </location>
</feature>
<protein>
    <submittedName>
        <fullName evidence="2">Uncharacterized protein</fullName>
    </submittedName>
</protein>
<evidence type="ECO:0000313" key="3">
    <source>
        <dbReference type="Proteomes" id="UP001055439"/>
    </source>
</evidence>
<keyword evidence="3" id="KW-1185">Reference proteome</keyword>
<proteinExistence type="predicted"/>
<feature type="region of interest" description="Disordered" evidence="1">
    <location>
        <begin position="1"/>
        <end position="37"/>
    </location>
</feature>
<dbReference type="EMBL" id="CP097502">
    <property type="protein sequence ID" value="URD74458.1"/>
    <property type="molecule type" value="Genomic_DNA"/>
</dbReference>
<accession>A0A9E7JAW7</accession>
<evidence type="ECO:0000313" key="2">
    <source>
        <dbReference type="EMBL" id="URD74458.1"/>
    </source>
</evidence>
<dbReference type="AlphaFoldDB" id="A0A9E7JAW7"/>
<sequence length="108" mass="11747">MDAEEEAEEHSRLKLKEASLQREPAVSAGGSATSVSSSVARLSKRWLPSATSPGLLFPRLAAFLIKTQCEREEEVKVTSLSKKTEAVLSRTEILLSVLAVKLPPRDLS</sequence>
<gene>
    <name evidence="2" type="ORF">MUK42_35152</name>
</gene>